<organism evidence="1 2">
    <name type="scientific">Mycena albidolilacea</name>
    <dbReference type="NCBI Taxonomy" id="1033008"/>
    <lineage>
        <taxon>Eukaryota</taxon>
        <taxon>Fungi</taxon>
        <taxon>Dikarya</taxon>
        <taxon>Basidiomycota</taxon>
        <taxon>Agaricomycotina</taxon>
        <taxon>Agaricomycetes</taxon>
        <taxon>Agaricomycetidae</taxon>
        <taxon>Agaricales</taxon>
        <taxon>Marasmiineae</taxon>
        <taxon>Mycenaceae</taxon>
        <taxon>Mycena</taxon>
    </lineage>
</organism>
<protein>
    <submittedName>
        <fullName evidence="1">Uncharacterized protein</fullName>
    </submittedName>
</protein>
<evidence type="ECO:0000313" key="2">
    <source>
        <dbReference type="Proteomes" id="UP001218218"/>
    </source>
</evidence>
<dbReference type="AlphaFoldDB" id="A0AAD7A471"/>
<name>A0AAD7A471_9AGAR</name>
<proteinExistence type="predicted"/>
<gene>
    <name evidence="1" type="ORF">DFH08DRAFT_808337</name>
</gene>
<keyword evidence="2" id="KW-1185">Reference proteome</keyword>
<sequence>MSSATDQTTYVDVTDHLRRISFLVDTSSPVLAPPLVAKWLSNFCGETRDEQAGLQITRAISSPSSSSEDALPIPSSTPLIQHNVKINRKTTLSILYTYEDPDIVVEYPETSLAGVGYLMRRNPSNWRNPLLDVVYSQGRPSGRSKKGEEETCNLLIDPAQVRESPDDDNRILCTKIHSTCQGAKVCPQVNLTEVSVPHSSASRALVQDRLRIDLETNAATTSPNRTIFEKTAAFIAAIRSLGLKSSISLPQSTEQRAFLEAHQSQIQRGYEPAVSKCPGCISLEYDYRGKAFVVCEFHSSNNRFHLYRILDDSYDLDYIKAFFNEDDDELQRIGEAACLLGYGPLATCKNITNFSSQRFHCPFDHRDAHGRLIQLPMRTLMCHTKFTLYEPLEQFRHACRYVLLVSKGDHPHPIPLPRKTPPQIKDDLLEVLKSLDGDLADLTPRRFLRHPILQAYLRQKFPQLANPTLSDLHSSLANREHLRVYIKTAKVDLFPHGTGWKGVVRLKEWQDANLPAEDHYIRCILDLPDFPTDEFDTDPSSGPETAKNLWLIVCMTPNGSRRLQQSQYPQSDIGFQRIEGFHEFEIAAMDSFANTSTIRGVIFLRIYLNRQTALAHKMVMGTVNNIVKIDSGSAIQWHHLHANSPNDTPNGMVLLWTADQHGGQAKGIGLDLQQLAQALADKHDLHQPDRLLSSLSPYEHLHRVFRVCDVHGRRNIRKCAVPESVRKLMRSLICMRHPDWDATIASIRQLGEKAGEDWVQDKIRSKLAFEGWCWEKSYIPESVWRAGQSHSNLVESVHADVNREGVRCTLLGGLKKGRSFDTQKMRTLKIFEDFHIRPSYKSGHLSDNAMKSLKRKNASDHRNLAKEDDKISTHNEKVQKNYDAWQKASKAQQIAAGILRGVNPNTQRDLHRTRLQEFTKAHEACERAEGKYKKEVETGVALMDMGSGKIKLKIVNRYLVELPAILEVADAEDLEVERRREECEAGEIPVWDNARVVVRERTCRPRHDILAEYRILRPGVPQGQVSVPPESKQGGFWKSFELRGPRNMTVKTKLFHPKRCSLPREALFLQPASRGVKSLTLGWTLGITTKKQVRTSQIVMLKSGSDFRFEPELDRTERQVQVQVLGISEPEREVRFEKLFAPFANLDPIVRYYSLYQAVGYLWTSP</sequence>
<reference evidence="1" key="1">
    <citation type="submission" date="2023-03" db="EMBL/GenBank/DDBJ databases">
        <title>Massive genome expansion in bonnet fungi (Mycena s.s.) driven by repeated elements and novel gene families across ecological guilds.</title>
        <authorList>
            <consortium name="Lawrence Berkeley National Laboratory"/>
            <person name="Harder C.B."/>
            <person name="Miyauchi S."/>
            <person name="Viragh M."/>
            <person name="Kuo A."/>
            <person name="Thoen E."/>
            <person name="Andreopoulos B."/>
            <person name="Lu D."/>
            <person name="Skrede I."/>
            <person name="Drula E."/>
            <person name="Henrissat B."/>
            <person name="Morin E."/>
            <person name="Kohler A."/>
            <person name="Barry K."/>
            <person name="LaButti K."/>
            <person name="Morin E."/>
            <person name="Salamov A."/>
            <person name="Lipzen A."/>
            <person name="Mereny Z."/>
            <person name="Hegedus B."/>
            <person name="Baldrian P."/>
            <person name="Stursova M."/>
            <person name="Weitz H."/>
            <person name="Taylor A."/>
            <person name="Grigoriev I.V."/>
            <person name="Nagy L.G."/>
            <person name="Martin F."/>
            <person name="Kauserud H."/>
        </authorList>
    </citation>
    <scope>NUCLEOTIDE SEQUENCE</scope>
    <source>
        <strain evidence="1">CBHHK002</strain>
    </source>
</reference>
<accession>A0AAD7A471</accession>
<dbReference type="EMBL" id="JARIHO010000017">
    <property type="protein sequence ID" value="KAJ7348607.1"/>
    <property type="molecule type" value="Genomic_DNA"/>
</dbReference>
<dbReference type="Proteomes" id="UP001218218">
    <property type="component" value="Unassembled WGS sequence"/>
</dbReference>
<comment type="caution">
    <text evidence="1">The sequence shown here is derived from an EMBL/GenBank/DDBJ whole genome shotgun (WGS) entry which is preliminary data.</text>
</comment>
<evidence type="ECO:0000313" key="1">
    <source>
        <dbReference type="EMBL" id="KAJ7348607.1"/>
    </source>
</evidence>